<name>A0A8X8C2T8_POPTO</name>
<dbReference type="OrthoDB" id="533833at2759"/>
<gene>
    <name evidence="2" type="ORF">POTOM_051067</name>
</gene>
<feature type="region of interest" description="Disordered" evidence="1">
    <location>
        <begin position="1"/>
        <end position="41"/>
    </location>
</feature>
<organism evidence="2 3">
    <name type="scientific">Populus tomentosa</name>
    <name type="common">Chinese white poplar</name>
    <dbReference type="NCBI Taxonomy" id="118781"/>
    <lineage>
        <taxon>Eukaryota</taxon>
        <taxon>Viridiplantae</taxon>
        <taxon>Streptophyta</taxon>
        <taxon>Embryophyta</taxon>
        <taxon>Tracheophyta</taxon>
        <taxon>Spermatophyta</taxon>
        <taxon>Magnoliopsida</taxon>
        <taxon>eudicotyledons</taxon>
        <taxon>Gunneridae</taxon>
        <taxon>Pentapetalae</taxon>
        <taxon>rosids</taxon>
        <taxon>fabids</taxon>
        <taxon>Malpighiales</taxon>
        <taxon>Salicaceae</taxon>
        <taxon>Saliceae</taxon>
        <taxon>Populus</taxon>
    </lineage>
</organism>
<proteinExistence type="predicted"/>
<sequence length="93" mass="10215">MHIEETSTEAKLGETKLKRVEKDAESKAPSGSTGESSSDVSVDVTELLDACYKKFNTRMLSPDILYEVVLVVKLNDPAYGWGVPSECLTSYPK</sequence>
<reference evidence="2" key="1">
    <citation type="journal article" date="2020" name="bioRxiv">
        <title>Hybrid origin of Populus tomentosa Carr. identified through genome sequencing and phylogenomic analysis.</title>
        <authorList>
            <person name="An X."/>
            <person name="Gao K."/>
            <person name="Chen Z."/>
            <person name="Li J."/>
            <person name="Yang X."/>
            <person name="Yang X."/>
            <person name="Zhou J."/>
            <person name="Guo T."/>
            <person name="Zhao T."/>
            <person name="Huang S."/>
            <person name="Miao D."/>
            <person name="Khan W.U."/>
            <person name="Rao P."/>
            <person name="Ye M."/>
            <person name="Lei B."/>
            <person name="Liao W."/>
            <person name="Wang J."/>
            <person name="Ji L."/>
            <person name="Li Y."/>
            <person name="Guo B."/>
            <person name="Mustafa N.S."/>
            <person name="Li S."/>
            <person name="Yun Q."/>
            <person name="Keller S.R."/>
            <person name="Mao J."/>
            <person name="Zhang R."/>
            <person name="Strauss S.H."/>
        </authorList>
    </citation>
    <scope>NUCLEOTIDE SEQUENCE</scope>
    <source>
        <strain evidence="2">GM15</strain>
        <tissue evidence="2">Leaf</tissue>
    </source>
</reference>
<evidence type="ECO:0000313" key="3">
    <source>
        <dbReference type="Proteomes" id="UP000886885"/>
    </source>
</evidence>
<comment type="caution">
    <text evidence="2">The sequence shown here is derived from an EMBL/GenBank/DDBJ whole genome shotgun (WGS) entry which is preliminary data.</text>
</comment>
<dbReference type="AlphaFoldDB" id="A0A8X8C2T8"/>
<feature type="compositionally biased region" description="Basic and acidic residues" evidence="1">
    <location>
        <begin position="11"/>
        <end position="26"/>
    </location>
</feature>
<keyword evidence="3" id="KW-1185">Reference proteome</keyword>
<evidence type="ECO:0000256" key="1">
    <source>
        <dbReference type="SAM" id="MobiDB-lite"/>
    </source>
</evidence>
<dbReference type="Proteomes" id="UP000886885">
    <property type="component" value="Chromosome 15D"/>
</dbReference>
<protein>
    <submittedName>
        <fullName evidence="2">Uncharacterized protein</fullName>
    </submittedName>
</protein>
<dbReference type="EMBL" id="JAAWWB010000030">
    <property type="protein sequence ID" value="KAG6746526.1"/>
    <property type="molecule type" value="Genomic_DNA"/>
</dbReference>
<feature type="compositionally biased region" description="Low complexity" evidence="1">
    <location>
        <begin position="30"/>
        <end position="41"/>
    </location>
</feature>
<accession>A0A8X8C2T8</accession>
<evidence type="ECO:0000313" key="2">
    <source>
        <dbReference type="EMBL" id="KAG6746526.1"/>
    </source>
</evidence>